<evidence type="ECO:0000313" key="4">
    <source>
        <dbReference type="Proteomes" id="UP000256900"/>
    </source>
</evidence>
<feature type="region of interest" description="Disordered" evidence="1">
    <location>
        <begin position="48"/>
        <end position="74"/>
    </location>
</feature>
<evidence type="ECO:0000313" key="3">
    <source>
        <dbReference type="EMBL" id="REF84205.1"/>
    </source>
</evidence>
<evidence type="ECO:0000256" key="2">
    <source>
        <dbReference type="SAM" id="SignalP"/>
    </source>
</evidence>
<proteinExistence type="predicted"/>
<accession>A0A3D9YNW5</accession>
<evidence type="ECO:0000256" key="1">
    <source>
        <dbReference type="SAM" id="MobiDB-lite"/>
    </source>
</evidence>
<dbReference type="AlphaFoldDB" id="A0A3D9YNW5"/>
<feature type="chain" id="PRO_5017570340" evidence="2">
    <location>
        <begin position="24"/>
        <end position="74"/>
    </location>
</feature>
<reference evidence="3 4" key="1">
    <citation type="submission" date="2018-08" db="EMBL/GenBank/DDBJ databases">
        <title>Genomic Encyclopedia of Type Strains, Phase IV (KMG-IV): sequencing the most valuable type-strain genomes for metagenomic binning, comparative biology and taxonomic classification.</title>
        <authorList>
            <person name="Goeker M."/>
        </authorList>
    </citation>
    <scope>NUCLEOTIDE SEQUENCE [LARGE SCALE GENOMIC DNA]</scope>
    <source>
        <strain evidence="3 4">BW863</strain>
    </source>
</reference>
<organism evidence="3 4">
    <name type="scientific">Methylovirgula ligni</name>
    <dbReference type="NCBI Taxonomy" id="569860"/>
    <lineage>
        <taxon>Bacteria</taxon>
        <taxon>Pseudomonadati</taxon>
        <taxon>Pseudomonadota</taxon>
        <taxon>Alphaproteobacteria</taxon>
        <taxon>Hyphomicrobiales</taxon>
        <taxon>Beijerinckiaceae</taxon>
        <taxon>Methylovirgula</taxon>
    </lineage>
</organism>
<name>A0A3D9YNW5_9HYPH</name>
<dbReference type="Pfam" id="PF07769">
    <property type="entry name" value="PsiF_repeat"/>
    <property type="match status" value="1"/>
</dbReference>
<protein>
    <submittedName>
        <fullName evidence="3">PsiF repeat-containing protein</fullName>
    </submittedName>
</protein>
<keyword evidence="2" id="KW-0732">Signal</keyword>
<feature type="compositionally biased region" description="Basic residues" evidence="1">
    <location>
        <begin position="54"/>
        <end position="74"/>
    </location>
</feature>
<feature type="signal peptide" evidence="2">
    <location>
        <begin position="1"/>
        <end position="23"/>
    </location>
</feature>
<dbReference type="RefSeq" id="WP_115837645.1">
    <property type="nucleotide sequence ID" value="NZ_CP025086.1"/>
</dbReference>
<dbReference type="InterPro" id="IPR011690">
    <property type="entry name" value="P_starv_induced_PsiF"/>
</dbReference>
<dbReference type="EMBL" id="QUMO01000005">
    <property type="protein sequence ID" value="REF84205.1"/>
    <property type="molecule type" value="Genomic_DNA"/>
</dbReference>
<gene>
    <name evidence="3" type="ORF">DES32_3052</name>
</gene>
<dbReference type="OrthoDB" id="8453684at2"/>
<dbReference type="Proteomes" id="UP000256900">
    <property type="component" value="Unassembled WGS sequence"/>
</dbReference>
<keyword evidence="4" id="KW-1185">Reference proteome</keyword>
<sequence>MKKLSTFALVAALAGFGVSPVLAQSTTTAPAAKPAVTHSAKSIECSKEADAKGLHGKARKKFRSACKHNKASAM</sequence>
<comment type="caution">
    <text evidence="3">The sequence shown here is derived from an EMBL/GenBank/DDBJ whole genome shotgun (WGS) entry which is preliminary data.</text>
</comment>